<evidence type="ECO:0000313" key="1">
    <source>
        <dbReference type="EMBL" id="GAA4392874.1"/>
    </source>
</evidence>
<comment type="caution">
    <text evidence="1">The sequence shown here is derived from an EMBL/GenBank/DDBJ whole genome shotgun (WGS) entry which is preliminary data.</text>
</comment>
<keyword evidence="2" id="KW-1185">Reference proteome</keyword>
<dbReference type="Proteomes" id="UP001500454">
    <property type="component" value="Unassembled WGS sequence"/>
</dbReference>
<sequence>MADLDLTNYATIQNSVGVGNRAAIRMALNGTAAPNFRAGVVVSSGSTLNAAALGAIVLRTYAGGAVKEQRLATADGVTATALSDGRTRLEFIAASAFDAVEVDVAVTLNVLNTLDVYYAFGVEANVVTTAAGYLSRLTAPSAADYQIMSGGGLVCAGTGVTGAENAVSSDLNDFAVLSTAVGVGCKSSLQVRLEGQSPAGYQAGFVIGNGSVLDLNVLKTLKVTTYLNGVAQESATAADLLQFTLLPNNRYQVSFPTNTAFDRVELEQSSLLNALNNLNVYYGFGIEPRAFRDDEPVLSDFAAPQPNVNYQTSGSSLACVNCRIINPERAADNVFNVNDYAEMQFPLTAVGTQRIRLRLNGDGEAGNRAGVVLRTNTGLLSTSLLSNVTLRTYSASGDLLETASGASLLTTGVLGGGLQEIGFLTTQDFGWVEVEVRGGLNLFSEAQIFYAFADDPAQGFPTDIRVPAAPLPVEFSAFTAKAAGNAVDVAWETASERASSHYEVERATDAKEGFVPVGRVEAAGNTATRQRYNLRDADVAKLPAGTLYYRLRQVDTDGTAVYTAPVAVRWQPGLALSLDVYPNPASETATVQVAGGTWAPGATLHLYGSRGELLRRQAMHGALEQVPLRGLKTGLYYVVLQDAAGHKIGTQRLMVQGR</sequence>
<proteinExistence type="predicted"/>
<evidence type="ECO:0000313" key="2">
    <source>
        <dbReference type="Proteomes" id="UP001500454"/>
    </source>
</evidence>
<dbReference type="EMBL" id="BAABHA010000015">
    <property type="protein sequence ID" value="GAA4392874.1"/>
    <property type="molecule type" value="Genomic_DNA"/>
</dbReference>
<reference evidence="2" key="1">
    <citation type="journal article" date="2019" name="Int. J. Syst. Evol. Microbiol.">
        <title>The Global Catalogue of Microorganisms (GCM) 10K type strain sequencing project: providing services to taxonomists for standard genome sequencing and annotation.</title>
        <authorList>
            <consortium name="The Broad Institute Genomics Platform"/>
            <consortium name="The Broad Institute Genome Sequencing Center for Infectious Disease"/>
            <person name="Wu L."/>
            <person name="Ma J."/>
        </authorList>
    </citation>
    <scope>NUCLEOTIDE SEQUENCE [LARGE SCALE GENOMIC DNA]</scope>
    <source>
        <strain evidence="2">JCM 17924</strain>
    </source>
</reference>
<dbReference type="InterPro" id="IPR013783">
    <property type="entry name" value="Ig-like_fold"/>
</dbReference>
<organism evidence="1 2">
    <name type="scientific">Hymenobacter koreensis</name>
    <dbReference type="NCBI Taxonomy" id="1084523"/>
    <lineage>
        <taxon>Bacteria</taxon>
        <taxon>Pseudomonadati</taxon>
        <taxon>Bacteroidota</taxon>
        <taxon>Cytophagia</taxon>
        <taxon>Cytophagales</taxon>
        <taxon>Hymenobacteraceae</taxon>
        <taxon>Hymenobacter</taxon>
    </lineage>
</organism>
<dbReference type="Gene3D" id="2.60.40.10">
    <property type="entry name" value="Immunoglobulins"/>
    <property type="match status" value="1"/>
</dbReference>
<evidence type="ECO:0008006" key="3">
    <source>
        <dbReference type="Google" id="ProtNLM"/>
    </source>
</evidence>
<accession>A0ABP8JM01</accession>
<name>A0ABP8JM01_9BACT</name>
<protein>
    <recommendedName>
        <fullName evidence="3">T9SS type A sorting domain-containing protein</fullName>
    </recommendedName>
</protein>
<gene>
    <name evidence="1" type="ORF">GCM10023186_43860</name>
</gene>